<comment type="caution">
    <text evidence="5">The sequence shown here is derived from an EMBL/GenBank/DDBJ whole genome shotgun (WGS) entry which is preliminary data.</text>
</comment>
<evidence type="ECO:0000259" key="4">
    <source>
        <dbReference type="PROSITE" id="PS50405"/>
    </source>
</evidence>
<dbReference type="PROSITE" id="PS50404">
    <property type="entry name" value="GST_NTER"/>
    <property type="match status" value="1"/>
</dbReference>
<gene>
    <name evidence="5" type="ORF">KDM90_08790</name>
</gene>
<dbReference type="FunFam" id="3.40.30.10:FF:000039">
    <property type="entry name" value="Glutathione S-transferase domain"/>
    <property type="match status" value="1"/>
</dbReference>
<feature type="domain" description="GST N-terminal" evidence="3">
    <location>
        <begin position="1"/>
        <end position="82"/>
    </location>
</feature>
<dbReference type="SFLD" id="SFLDS00019">
    <property type="entry name" value="Glutathione_Transferase_(cytos"/>
    <property type="match status" value="1"/>
</dbReference>
<proteinExistence type="inferred from homology"/>
<feature type="domain" description="GST C-terminal" evidence="4">
    <location>
        <begin position="87"/>
        <end position="209"/>
    </location>
</feature>
<protein>
    <submittedName>
        <fullName evidence="5">Glutathione S-transferase N-terminal domain-containing protein</fullName>
    </submittedName>
</protein>
<dbReference type="RefSeq" id="WP_212675228.1">
    <property type="nucleotide sequence ID" value="NZ_JAGSPJ010000003.1"/>
</dbReference>
<organism evidence="5 6">
    <name type="scientific">Undibacterium fentianense</name>
    <dbReference type="NCBI Taxonomy" id="2828728"/>
    <lineage>
        <taxon>Bacteria</taxon>
        <taxon>Pseudomonadati</taxon>
        <taxon>Pseudomonadota</taxon>
        <taxon>Betaproteobacteria</taxon>
        <taxon>Burkholderiales</taxon>
        <taxon>Oxalobacteraceae</taxon>
        <taxon>Undibacterium</taxon>
    </lineage>
</organism>
<comment type="similarity">
    <text evidence="1">Belongs to the GST superfamily.</text>
</comment>
<dbReference type="InterPro" id="IPR036249">
    <property type="entry name" value="Thioredoxin-like_sf"/>
</dbReference>
<keyword evidence="6" id="KW-1185">Reference proteome</keyword>
<dbReference type="SUPFAM" id="SSF47616">
    <property type="entry name" value="GST C-terminal domain-like"/>
    <property type="match status" value="1"/>
</dbReference>
<dbReference type="Gene3D" id="3.40.30.10">
    <property type="entry name" value="Glutaredoxin"/>
    <property type="match status" value="1"/>
</dbReference>
<evidence type="ECO:0000256" key="1">
    <source>
        <dbReference type="ARBA" id="ARBA00007409"/>
    </source>
</evidence>
<dbReference type="InterPro" id="IPR010987">
    <property type="entry name" value="Glutathione-S-Trfase_C-like"/>
</dbReference>
<dbReference type="Pfam" id="PF13417">
    <property type="entry name" value="GST_N_3"/>
    <property type="match status" value="1"/>
</dbReference>
<accession>A0A941E7G3</accession>
<evidence type="ECO:0000313" key="5">
    <source>
        <dbReference type="EMBL" id="MBR7800093.1"/>
    </source>
</evidence>
<dbReference type="PANTHER" id="PTHR44051:SF19">
    <property type="entry name" value="DISULFIDE-BOND OXIDOREDUCTASE YFCG"/>
    <property type="match status" value="1"/>
</dbReference>
<evidence type="ECO:0000259" key="3">
    <source>
        <dbReference type="PROSITE" id="PS50404"/>
    </source>
</evidence>
<dbReference type="GO" id="GO:0016740">
    <property type="term" value="F:transferase activity"/>
    <property type="evidence" value="ECO:0007669"/>
    <property type="project" value="UniProtKB-KW"/>
</dbReference>
<keyword evidence="2" id="KW-0808">Transferase</keyword>
<evidence type="ECO:0000256" key="2">
    <source>
        <dbReference type="ARBA" id="ARBA00022679"/>
    </source>
</evidence>
<evidence type="ECO:0000313" key="6">
    <source>
        <dbReference type="Proteomes" id="UP000678545"/>
    </source>
</evidence>
<sequence>MLKILGKTSSINVRKVLWTCALLEFPFELQEYGAGTAGSVNSPEFLAMNPHGMVPVLIDQGRILIESNSICRYLASQAGRSDLLPQVPFARAQVERWMDWQISDLNNAWRYAFMGLVRQSSDHQDLYLIRQSRDQWNQSMTLLEKHMEVSGQEYLIGATFSLADVVIGLSVHRWRSTPMEKPDLPALECYFARLANQAGFAEFVANGYP</sequence>
<dbReference type="EMBL" id="JAGSPJ010000003">
    <property type="protein sequence ID" value="MBR7800093.1"/>
    <property type="molecule type" value="Genomic_DNA"/>
</dbReference>
<reference evidence="5" key="1">
    <citation type="submission" date="2021-04" db="EMBL/GenBank/DDBJ databases">
        <title>novel species isolated from subtropical streams in China.</title>
        <authorList>
            <person name="Lu H."/>
        </authorList>
    </citation>
    <scope>NUCLEOTIDE SEQUENCE</scope>
    <source>
        <strain evidence="5">FT137W</strain>
    </source>
</reference>
<dbReference type="SFLD" id="SFLDG01150">
    <property type="entry name" value="Main.1:_Beta-like"/>
    <property type="match status" value="1"/>
</dbReference>
<dbReference type="PROSITE" id="PS50405">
    <property type="entry name" value="GST_CTER"/>
    <property type="match status" value="1"/>
</dbReference>
<dbReference type="Proteomes" id="UP000678545">
    <property type="component" value="Unassembled WGS sequence"/>
</dbReference>
<dbReference type="Gene3D" id="1.20.1050.10">
    <property type="match status" value="1"/>
</dbReference>
<dbReference type="InterPro" id="IPR040079">
    <property type="entry name" value="Glutathione_S-Trfase"/>
</dbReference>
<dbReference type="InterPro" id="IPR004045">
    <property type="entry name" value="Glutathione_S-Trfase_N"/>
</dbReference>
<name>A0A941E7G3_9BURK</name>
<dbReference type="InterPro" id="IPR036282">
    <property type="entry name" value="Glutathione-S-Trfase_C_sf"/>
</dbReference>
<dbReference type="SFLD" id="SFLDG00358">
    <property type="entry name" value="Main_(cytGST)"/>
    <property type="match status" value="1"/>
</dbReference>
<dbReference type="AlphaFoldDB" id="A0A941E7G3"/>
<dbReference type="PANTHER" id="PTHR44051">
    <property type="entry name" value="GLUTATHIONE S-TRANSFERASE-RELATED"/>
    <property type="match status" value="1"/>
</dbReference>
<dbReference type="SUPFAM" id="SSF52833">
    <property type="entry name" value="Thioredoxin-like"/>
    <property type="match status" value="1"/>
</dbReference>